<evidence type="ECO:0000313" key="4">
    <source>
        <dbReference type="Proteomes" id="UP000694888"/>
    </source>
</evidence>
<feature type="region of interest" description="Disordered" evidence="1">
    <location>
        <begin position="1395"/>
        <end position="1414"/>
    </location>
</feature>
<keyword evidence="2" id="KW-0472">Membrane</keyword>
<feature type="compositionally biased region" description="Low complexity" evidence="1">
    <location>
        <begin position="932"/>
        <end position="950"/>
    </location>
</feature>
<evidence type="ECO:0000256" key="1">
    <source>
        <dbReference type="SAM" id="MobiDB-lite"/>
    </source>
</evidence>
<feature type="compositionally biased region" description="Low complexity" evidence="1">
    <location>
        <begin position="1276"/>
        <end position="1290"/>
    </location>
</feature>
<keyword evidence="4" id="KW-1185">Reference proteome</keyword>
<dbReference type="RefSeq" id="XP_012937704.1">
    <property type="nucleotide sequence ID" value="XM_013082250.2"/>
</dbReference>
<feature type="transmembrane region" description="Helical" evidence="2">
    <location>
        <begin position="21"/>
        <end position="46"/>
    </location>
</feature>
<dbReference type="Gene3D" id="1.10.510.10">
    <property type="entry name" value="Transferase(Phosphotransferase) domain 1"/>
    <property type="match status" value="1"/>
</dbReference>
<feature type="compositionally biased region" description="Polar residues" evidence="1">
    <location>
        <begin position="1178"/>
        <end position="1189"/>
    </location>
</feature>
<dbReference type="PROSITE" id="PS50011">
    <property type="entry name" value="PROTEIN_KINASE_DOM"/>
    <property type="match status" value="1"/>
</dbReference>
<feature type="compositionally biased region" description="Low complexity" evidence="1">
    <location>
        <begin position="1159"/>
        <end position="1171"/>
    </location>
</feature>
<feature type="transmembrane region" description="Helical" evidence="2">
    <location>
        <begin position="236"/>
        <end position="256"/>
    </location>
</feature>
<feature type="transmembrane region" description="Helical" evidence="2">
    <location>
        <begin position="180"/>
        <end position="201"/>
    </location>
</feature>
<dbReference type="Proteomes" id="UP000694888">
    <property type="component" value="Unplaced"/>
</dbReference>
<feature type="compositionally biased region" description="Polar residues" evidence="1">
    <location>
        <begin position="1261"/>
        <end position="1274"/>
    </location>
</feature>
<evidence type="ECO:0000313" key="5">
    <source>
        <dbReference type="RefSeq" id="XP_012937704.1"/>
    </source>
</evidence>
<feature type="region of interest" description="Disordered" evidence="1">
    <location>
        <begin position="1068"/>
        <end position="1296"/>
    </location>
</feature>
<dbReference type="InterPro" id="IPR011009">
    <property type="entry name" value="Kinase-like_dom_sf"/>
</dbReference>
<evidence type="ECO:0000259" key="3">
    <source>
        <dbReference type="PROSITE" id="PS50011"/>
    </source>
</evidence>
<feature type="compositionally biased region" description="Low complexity" evidence="1">
    <location>
        <begin position="1196"/>
        <end position="1245"/>
    </location>
</feature>
<feature type="region of interest" description="Disordered" evidence="1">
    <location>
        <begin position="932"/>
        <end position="976"/>
    </location>
</feature>
<reference evidence="5" key="1">
    <citation type="submission" date="2025-08" db="UniProtKB">
        <authorList>
            <consortium name="RefSeq"/>
        </authorList>
    </citation>
    <scope>IDENTIFICATION</scope>
</reference>
<accession>A0ABM0ZZG1</accession>
<proteinExistence type="predicted"/>
<feature type="compositionally biased region" description="Polar residues" evidence="1">
    <location>
        <begin position="1395"/>
        <end position="1405"/>
    </location>
</feature>
<protein>
    <submittedName>
        <fullName evidence="5">Uncharacterized protein LOC101864460</fullName>
    </submittedName>
</protein>
<sequence>MATGNSSDPLSLISSDLDPELHLALTIVVSIALVGSLVAVATKLTFRYVIPVGWKCCLLLHDAACLLLSLGLLLASFYVDGASQSVCKAAGFFTLFGLLDLTFAPALLGLTLVLIQNPSKMSQLSVFRWAPFLGLVIPEKILVCLLSVLPVMPIEYFDGDSPYPLVCFPVRQEGDNGATFGAILFFIAWSVVGVAIILQVANAVRFWAGPGTRIHASSPSIWQMQKMEQGRTLHKFSLLDTSLTVVMMFVMTIVVYTNSLDRHTPQWIALLTAAGVVIGHTVVSMIQLAIWSSLCCDKTDQKKEPHHRLKQLELIRIEGPGKLRLRASWTAGKGVWRRGLLKVYGPAHIKAWAQEIVVLGLLRKSQSASVLQCLWTSNSNPYYETMTLISGDIVTSDSRLTCLEMTSSSTLCELLKTMDVPLPEPCQKTIMHDIAEGLSYLHDQNVLHRNLSSAAVYLKGSVQCLVLRAAVGDFEDAQIYGTLLTGTPNSSVSRKRFFYPDIRAYALVGLEMLGRVCECRQKERQPYRRTTVKVSSTLKEQASHFRKPHHHHGHPTDSHAGAVSGGGGGHLGNRSRGGRGGNLKEKQPVGVKRFEEPEVAYCVPGEAEYLVPRVLTKAEIAEASKTSKLAMGDSEEEAASGSAHRTAFADSQAAEYDIDKNWKLRAKTTGASGTETSSDWIGKDSDCDDYKPHEDRFSHSQIPGITHVRGAHTYEFPNHSVFHSAGIEGEDLDMIEEEIERDQHIRLVAKNGVYKQGGYVTSQTEDGREIFIPAGYTTKKSSGGSSSGYGSYTGSEQYCTPGEAVGAVGLGNVAVSGNSELRQVHKTTSAATISSFEDDALPGIADVDEKPKRGEQLLRELLKARQDAKVEQLIEMYEERVRRGELAPNLEGLPIGVVFPKKNKQHALPSGHQPDDGSLEAEVYEALKAMYNSQNPSNKPSSSSGTSSSPRPKTASAAMSQKLQRNPSRPMSATNSSFHAWNARSSLKRNKARVALKKALSFKGSTSRPVSASYDAARGSRGKEVEMKYSSRPCSAMSHSAPTQPDDAALWDQTSQDADVQLVATSADVGHPDYNNDQNTTLSTVQDVQPKTTDTTQSAAAKSAASPPVIRKPSSKSKPAPAPPPIPPKPFHRVSSPETVLPSSPPHPTDRVTSPKTVKPALLPKPAQPLSPTKPVQPESSPETTQPVSPLTLIRPTSPSHPSQTQSPSKPVQPVSPSRTVTTGITSSIVTTNSSVPTTSIPNNNDVTHTHHDQRADPSHSPVSRNDSFTSCEPASTESTSTQHNSSSSTTEKETTNIDKIQSEMNNIIQSNTSAAATSQAGGKGLLPPGIRLIDSGFDSASVSSEESCLCAAAALQAVEDESCSCPSEIFSQGTCSCACSNCLSVNRGDNVGSSWTESQDSETWSNSNSFSSYDANMHRRKLPSIRRDSSGCILAPDEQYPSPVHRRPGKVNSPHKLSPNNMYSPKRNRRHLRPTKGHNTSSASETSSAASRRYRELVKKGVPLRVSVISGDSDGNFSGASRIEARNENAENPQYAPNSASDTSSSRQDENNALLQDLESQGFFEKNTKSPLGYRPSYSDDYDDEDGDERFQGLSPIPSLEEIIKEIPDETGNYSEETKAFLNRPESELSVKALQAVLSRHGSATDDGQFGNPELIIDRIFSHNAPHDLNLSHSGVEPGCLELDEAAIREVAMLPSGGISSEAAVPPDMVGLLSGMDGRHIRYCHSISSRVHLINMGELIPASAHSFDQLKTRLQHTGSIGIIGNQILELIRTCWLNEAPPSTASIVDQLTDHITETEL</sequence>
<feature type="compositionally biased region" description="Polar residues" evidence="1">
    <location>
        <begin position="957"/>
        <end position="976"/>
    </location>
</feature>
<feature type="domain" description="Protein kinase" evidence="3">
    <location>
        <begin position="312"/>
        <end position="760"/>
    </location>
</feature>
<feature type="region of interest" description="Disordered" evidence="1">
    <location>
        <begin position="528"/>
        <end position="589"/>
    </location>
</feature>
<feature type="region of interest" description="Disordered" evidence="1">
    <location>
        <begin position="626"/>
        <end position="647"/>
    </location>
</feature>
<feature type="transmembrane region" description="Helical" evidence="2">
    <location>
        <begin position="58"/>
        <end position="79"/>
    </location>
</feature>
<keyword evidence="2" id="KW-0812">Transmembrane</keyword>
<name>A0ABM0ZZG1_APLCA</name>
<dbReference type="InterPro" id="IPR000719">
    <property type="entry name" value="Prot_kinase_dom"/>
</dbReference>
<feature type="compositionally biased region" description="Low complexity" evidence="1">
    <location>
        <begin position="1481"/>
        <end position="1492"/>
    </location>
</feature>
<gene>
    <name evidence="5" type="primary">LOC101864460</name>
</gene>
<feature type="region of interest" description="Disordered" evidence="1">
    <location>
        <begin position="1527"/>
        <end position="1589"/>
    </location>
</feature>
<feature type="transmembrane region" description="Helical" evidence="2">
    <location>
        <begin position="91"/>
        <end position="115"/>
    </location>
</feature>
<feature type="transmembrane region" description="Helical" evidence="2">
    <location>
        <begin position="268"/>
        <end position="291"/>
    </location>
</feature>
<feature type="compositionally biased region" description="Pro residues" evidence="1">
    <location>
        <begin position="1120"/>
        <end position="1129"/>
    </location>
</feature>
<feature type="compositionally biased region" description="Basic residues" evidence="1">
    <location>
        <begin position="1467"/>
        <end position="1477"/>
    </location>
</feature>
<evidence type="ECO:0000256" key="2">
    <source>
        <dbReference type="SAM" id="Phobius"/>
    </source>
</evidence>
<feature type="compositionally biased region" description="Polar residues" evidence="1">
    <location>
        <begin position="1531"/>
        <end position="1555"/>
    </location>
</feature>
<feature type="compositionally biased region" description="Basic and acidic residues" evidence="1">
    <location>
        <begin position="1248"/>
        <end position="1258"/>
    </location>
</feature>
<organism evidence="4 5">
    <name type="scientific">Aplysia californica</name>
    <name type="common">California sea hare</name>
    <dbReference type="NCBI Taxonomy" id="6500"/>
    <lineage>
        <taxon>Eukaryota</taxon>
        <taxon>Metazoa</taxon>
        <taxon>Spiralia</taxon>
        <taxon>Lophotrochozoa</taxon>
        <taxon>Mollusca</taxon>
        <taxon>Gastropoda</taxon>
        <taxon>Heterobranchia</taxon>
        <taxon>Euthyneura</taxon>
        <taxon>Tectipleura</taxon>
        <taxon>Aplysiida</taxon>
        <taxon>Aplysioidea</taxon>
        <taxon>Aplysiidae</taxon>
        <taxon>Aplysia</taxon>
    </lineage>
</organism>
<dbReference type="GeneID" id="101864460"/>
<dbReference type="SUPFAM" id="SSF56112">
    <property type="entry name" value="Protein kinase-like (PK-like)"/>
    <property type="match status" value="1"/>
</dbReference>
<feature type="region of interest" description="Disordered" evidence="1">
    <location>
        <begin position="1002"/>
        <end position="1024"/>
    </location>
</feature>
<feature type="compositionally biased region" description="Polar residues" evidence="1">
    <location>
        <begin position="1075"/>
        <end position="1097"/>
    </location>
</feature>
<keyword evidence="2" id="KW-1133">Transmembrane helix</keyword>
<feature type="compositionally biased region" description="Basic residues" evidence="1">
    <location>
        <begin position="544"/>
        <end position="553"/>
    </location>
</feature>
<feature type="region of interest" description="Disordered" evidence="1">
    <location>
        <begin position="1433"/>
        <end position="1493"/>
    </location>
</feature>